<reference evidence="5" key="1">
    <citation type="submission" date="2016-06" db="EMBL/GenBank/DDBJ databases">
        <title>Draft genome sequence of Desulfoplanes formicivorans strain Pf12B.</title>
        <authorList>
            <person name="Watanabe M."/>
            <person name="Kojima H."/>
            <person name="Fukui M."/>
        </authorList>
    </citation>
    <scope>NUCLEOTIDE SEQUENCE [LARGE SCALE GENOMIC DNA]</scope>
    <source>
        <strain evidence="5">Pf12B</strain>
    </source>
</reference>
<dbReference type="InterPro" id="IPR045039">
    <property type="entry name" value="NSI-like"/>
</dbReference>
<evidence type="ECO:0000313" key="4">
    <source>
        <dbReference type="EMBL" id="GAU08237.1"/>
    </source>
</evidence>
<dbReference type="InterPro" id="IPR000182">
    <property type="entry name" value="GNAT_dom"/>
</dbReference>
<dbReference type="GO" id="GO:0008080">
    <property type="term" value="F:N-acetyltransferase activity"/>
    <property type="evidence" value="ECO:0007669"/>
    <property type="project" value="InterPro"/>
</dbReference>
<dbReference type="NCBIfam" id="NF005840">
    <property type="entry name" value="PRK07757.1"/>
    <property type="match status" value="1"/>
</dbReference>
<dbReference type="RefSeq" id="WP_069857712.1">
    <property type="nucleotide sequence ID" value="NZ_BDFE01000009.1"/>
</dbReference>
<gene>
    <name evidence="4" type="ORF">DPF_0940</name>
</gene>
<dbReference type="Gene3D" id="3.40.630.30">
    <property type="match status" value="1"/>
</dbReference>
<dbReference type="InterPro" id="IPR016181">
    <property type="entry name" value="Acyl_CoA_acyltransferase"/>
</dbReference>
<keyword evidence="2" id="KW-0012">Acyltransferase</keyword>
<feature type="domain" description="N-acetyltransferase" evidence="3">
    <location>
        <begin position="4"/>
        <end position="158"/>
    </location>
</feature>
<evidence type="ECO:0000256" key="1">
    <source>
        <dbReference type="ARBA" id="ARBA00022679"/>
    </source>
</evidence>
<dbReference type="SUPFAM" id="SSF55729">
    <property type="entry name" value="Acyl-CoA N-acyltransferases (Nat)"/>
    <property type="match status" value="1"/>
</dbReference>
<keyword evidence="5" id="KW-1185">Reference proteome</keyword>
<proteinExistence type="predicted"/>
<dbReference type="AlphaFoldDB" id="A0A194ADT2"/>
<evidence type="ECO:0000313" key="5">
    <source>
        <dbReference type="Proteomes" id="UP000095200"/>
    </source>
</evidence>
<evidence type="ECO:0000259" key="3">
    <source>
        <dbReference type="PROSITE" id="PS51186"/>
    </source>
</evidence>
<sequence>MDSFILRKAMVKDVRLIHELLMNEAATGEGVVLPRSYNDLYNRLRDFYVVEDDATRNIVGCCALAITWDNIAEIRSLVVSRPLRKQGWGRRLVEACVSEALTFGLFNVFTLTAKPEFFEKLGFSLVDQATLPQKVWADCLNCPKYPDQCNEVAMQLTF</sequence>
<keyword evidence="1 4" id="KW-0808">Transferase</keyword>
<dbReference type="STRING" id="1592317.DPF_0940"/>
<dbReference type="OrthoDB" id="9793138at2"/>
<organism evidence="4 5">
    <name type="scientific">Desulfoplanes formicivorans</name>
    <dbReference type="NCBI Taxonomy" id="1592317"/>
    <lineage>
        <taxon>Bacteria</taxon>
        <taxon>Pseudomonadati</taxon>
        <taxon>Thermodesulfobacteriota</taxon>
        <taxon>Desulfovibrionia</taxon>
        <taxon>Desulfovibrionales</taxon>
        <taxon>Desulfoplanaceae</taxon>
        <taxon>Desulfoplanes</taxon>
    </lineage>
</organism>
<name>A0A194ADT2_9BACT</name>
<dbReference type="Proteomes" id="UP000095200">
    <property type="component" value="Unassembled WGS sequence"/>
</dbReference>
<dbReference type="CDD" id="cd04301">
    <property type="entry name" value="NAT_SF"/>
    <property type="match status" value="1"/>
</dbReference>
<protein>
    <submittedName>
        <fullName evidence="4">Acetyltransferase</fullName>
    </submittedName>
</protein>
<dbReference type="PANTHER" id="PTHR43626">
    <property type="entry name" value="ACYL-COA N-ACYLTRANSFERASE"/>
    <property type="match status" value="1"/>
</dbReference>
<dbReference type="GO" id="GO:0005737">
    <property type="term" value="C:cytoplasm"/>
    <property type="evidence" value="ECO:0007669"/>
    <property type="project" value="TreeGrafter"/>
</dbReference>
<dbReference type="PANTHER" id="PTHR43626:SF4">
    <property type="entry name" value="GCN5-RELATED N-ACETYLTRANSFERASE 2, CHLOROPLASTIC"/>
    <property type="match status" value="1"/>
</dbReference>
<accession>A0A194ADT2</accession>
<comment type="caution">
    <text evidence="4">The sequence shown here is derived from an EMBL/GenBank/DDBJ whole genome shotgun (WGS) entry which is preliminary data.</text>
</comment>
<dbReference type="EMBL" id="BDFE01000009">
    <property type="protein sequence ID" value="GAU08237.1"/>
    <property type="molecule type" value="Genomic_DNA"/>
</dbReference>
<dbReference type="PROSITE" id="PS51186">
    <property type="entry name" value="GNAT"/>
    <property type="match status" value="1"/>
</dbReference>
<dbReference type="Pfam" id="PF13508">
    <property type="entry name" value="Acetyltransf_7"/>
    <property type="match status" value="1"/>
</dbReference>
<evidence type="ECO:0000256" key="2">
    <source>
        <dbReference type="ARBA" id="ARBA00023315"/>
    </source>
</evidence>